<comment type="caution">
    <text evidence="3">The sequence shown here is derived from an EMBL/GenBank/DDBJ whole genome shotgun (WGS) entry which is preliminary data.</text>
</comment>
<keyword evidence="2" id="KW-1133">Transmembrane helix</keyword>
<sequence>MSREREKAKGYWSLGCQPVTRKFLSADPPSSVPDTVEVTNGHSAACWEDKLLPRLRVQRAGCDGVNCTPPSGGVTSWGPYQCRIPLAKIRLGCRGCPSQTHGDSLEKSPVRRFCERDLWTKDRFQANSEKEMLEMCPSNNLNPRRMWRRDNSSPQMITVFGTTISGFEAIFQAIVVMVSRESRAERTFRRSRVTGEPQGGPRREALLRKVIRPSRPDSESGDSPAKTVDDTVWPADPDSGASG</sequence>
<organism evidence="3 4">
    <name type="scientific">Russula ochroleuca</name>
    <dbReference type="NCBI Taxonomy" id="152965"/>
    <lineage>
        <taxon>Eukaryota</taxon>
        <taxon>Fungi</taxon>
        <taxon>Dikarya</taxon>
        <taxon>Basidiomycota</taxon>
        <taxon>Agaricomycotina</taxon>
        <taxon>Agaricomycetes</taxon>
        <taxon>Russulales</taxon>
        <taxon>Russulaceae</taxon>
        <taxon>Russula</taxon>
    </lineage>
</organism>
<dbReference type="EMBL" id="WHVB01000006">
    <property type="protein sequence ID" value="KAF8482018.1"/>
    <property type="molecule type" value="Genomic_DNA"/>
</dbReference>
<reference evidence="3" key="1">
    <citation type="submission" date="2019-10" db="EMBL/GenBank/DDBJ databases">
        <authorList>
            <consortium name="DOE Joint Genome Institute"/>
            <person name="Kuo A."/>
            <person name="Miyauchi S."/>
            <person name="Kiss E."/>
            <person name="Drula E."/>
            <person name="Kohler A."/>
            <person name="Sanchez-Garcia M."/>
            <person name="Andreopoulos B."/>
            <person name="Barry K.W."/>
            <person name="Bonito G."/>
            <person name="Buee M."/>
            <person name="Carver A."/>
            <person name="Chen C."/>
            <person name="Cichocki N."/>
            <person name="Clum A."/>
            <person name="Culley D."/>
            <person name="Crous P.W."/>
            <person name="Fauchery L."/>
            <person name="Girlanda M."/>
            <person name="Hayes R."/>
            <person name="Keri Z."/>
            <person name="LaButti K."/>
            <person name="Lipzen A."/>
            <person name="Lombard V."/>
            <person name="Magnuson J."/>
            <person name="Maillard F."/>
            <person name="Morin E."/>
            <person name="Murat C."/>
            <person name="Nolan M."/>
            <person name="Ohm R."/>
            <person name="Pangilinan J."/>
            <person name="Pereira M."/>
            <person name="Perotto S."/>
            <person name="Peter M."/>
            <person name="Riley R."/>
            <person name="Sitrit Y."/>
            <person name="Stielow B."/>
            <person name="Szollosi G."/>
            <person name="Zifcakova L."/>
            <person name="Stursova M."/>
            <person name="Spatafora J.W."/>
            <person name="Tedersoo L."/>
            <person name="Vaario L.-M."/>
            <person name="Yamada A."/>
            <person name="Yan M."/>
            <person name="Wang P."/>
            <person name="Xu J."/>
            <person name="Bruns T."/>
            <person name="Baldrian P."/>
            <person name="Vilgalys R."/>
            <person name="Henrissat B."/>
            <person name="Grigoriev I.V."/>
            <person name="Hibbett D."/>
            <person name="Nagy L.G."/>
            <person name="Martin F.M."/>
        </authorList>
    </citation>
    <scope>NUCLEOTIDE SEQUENCE</scope>
    <source>
        <strain evidence="3">Prilba</strain>
    </source>
</reference>
<dbReference type="AlphaFoldDB" id="A0A9P5TAD1"/>
<name>A0A9P5TAD1_9AGAM</name>
<keyword evidence="4" id="KW-1185">Reference proteome</keyword>
<keyword evidence="2" id="KW-0472">Membrane</keyword>
<protein>
    <submittedName>
        <fullName evidence="3">Uncharacterized protein</fullName>
    </submittedName>
</protein>
<evidence type="ECO:0000313" key="3">
    <source>
        <dbReference type="EMBL" id="KAF8482018.1"/>
    </source>
</evidence>
<accession>A0A9P5TAD1</accession>
<evidence type="ECO:0000256" key="1">
    <source>
        <dbReference type="SAM" id="MobiDB-lite"/>
    </source>
</evidence>
<dbReference type="Proteomes" id="UP000759537">
    <property type="component" value="Unassembled WGS sequence"/>
</dbReference>
<evidence type="ECO:0000256" key="2">
    <source>
        <dbReference type="SAM" id="Phobius"/>
    </source>
</evidence>
<keyword evidence="2" id="KW-0812">Transmembrane</keyword>
<feature type="region of interest" description="Disordered" evidence="1">
    <location>
        <begin position="185"/>
        <end position="243"/>
    </location>
</feature>
<evidence type="ECO:0000313" key="4">
    <source>
        <dbReference type="Proteomes" id="UP000759537"/>
    </source>
</evidence>
<reference evidence="3" key="2">
    <citation type="journal article" date="2020" name="Nat. Commun.">
        <title>Large-scale genome sequencing of mycorrhizal fungi provides insights into the early evolution of symbiotic traits.</title>
        <authorList>
            <person name="Miyauchi S."/>
            <person name="Kiss E."/>
            <person name="Kuo A."/>
            <person name="Drula E."/>
            <person name="Kohler A."/>
            <person name="Sanchez-Garcia M."/>
            <person name="Morin E."/>
            <person name="Andreopoulos B."/>
            <person name="Barry K.W."/>
            <person name="Bonito G."/>
            <person name="Buee M."/>
            <person name="Carver A."/>
            <person name="Chen C."/>
            <person name="Cichocki N."/>
            <person name="Clum A."/>
            <person name="Culley D."/>
            <person name="Crous P.W."/>
            <person name="Fauchery L."/>
            <person name="Girlanda M."/>
            <person name="Hayes R.D."/>
            <person name="Keri Z."/>
            <person name="LaButti K."/>
            <person name="Lipzen A."/>
            <person name="Lombard V."/>
            <person name="Magnuson J."/>
            <person name="Maillard F."/>
            <person name="Murat C."/>
            <person name="Nolan M."/>
            <person name="Ohm R.A."/>
            <person name="Pangilinan J."/>
            <person name="Pereira M.F."/>
            <person name="Perotto S."/>
            <person name="Peter M."/>
            <person name="Pfister S."/>
            <person name="Riley R."/>
            <person name="Sitrit Y."/>
            <person name="Stielow J.B."/>
            <person name="Szollosi G."/>
            <person name="Zifcakova L."/>
            <person name="Stursova M."/>
            <person name="Spatafora J.W."/>
            <person name="Tedersoo L."/>
            <person name="Vaario L.M."/>
            <person name="Yamada A."/>
            <person name="Yan M."/>
            <person name="Wang P."/>
            <person name="Xu J."/>
            <person name="Bruns T."/>
            <person name="Baldrian P."/>
            <person name="Vilgalys R."/>
            <person name="Dunand C."/>
            <person name="Henrissat B."/>
            <person name="Grigoriev I.V."/>
            <person name="Hibbett D."/>
            <person name="Nagy L.G."/>
            <person name="Martin F.M."/>
        </authorList>
    </citation>
    <scope>NUCLEOTIDE SEQUENCE</scope>
    <source>
        <strain evidence="3">Prilba</strain>
    </source>
</reference>
<proteinExistence type="predicted"/>
<feature type="transmembrane region" description="Helical" evidence="2">
    <location>
        <begin position="156"/>
        <end position="178"/>
    </location>
</feature>
<gene>
    <name evidence="3" type="ORF">DFH94DRAFT_844297</name>
</gene>